<dbReference type="PANTHER" id="PTHR11040">
    <property type="entry name" value="ZINC/IRON TRANSPORTER"/>
    <property type="match status" value="1"/>
</dbReference>
<dbReference type="OrthoDB" id="448280at2759"/>
<feature type="transmembrane region" description="Helical" evidence="6">
    <location>
        <begin position="549"/>
        <end position="569"/>
    </location>
</feature>
<feature type="compositionally biased region" description="Basic and acidic residues" evidence="5">
    <location>
        <begin position="1"/>
        <end position="12"/>
    </location>
</feature>
<feature type="transmembrane region" description="Helical" evidence="6">
    <location>
        <begin position="189"/>
        <end position="212"/>
    </location>
</feature>
<comment type="subcellular location">
    <subcellularLocation>
        <location evidence="1">Membrane</location>
        <topology evidence="1">Multi-pass membrane protein</topology>
    </subcellularLocation>
</comment>
<feature type="region of interest" description="Disordered" evidence="5">
    <location>
        <begin position="1"/>
        <end position="88"/>
    </location>
</feature>
<evidence type="ECO:0000256" key="6">
    <source>
        <dbReference type="SAM" id="Phobius"/>
    </source>
</evidence>
<evidence type="ECO:0000256" key="2">
    <source>
        <dbReference type="ARBA" id="ARBA00022692"/>
    </source>
</evidence>
<feature type="compositionally biased region" description="Basic and acidic residues" evidence="5">
    <location>
        <begin position="327"/>
        <end position="342"/>
    </location>
</feature>
<dbReference type="Proteomes" id="UP000326877">
    <property type="component" value="Unassembled WGS sequence"/>
</dbReference>
<feature type="compositionally biased region" description="Polar residues" evidence="5">
    <location>
        <begin position="77"/>
        <end position="86"/>
    </location>
</feature>
<reference evidence="7" key="1">
    <citation type="submission" date="2019-04" db="EMBL/GenBank/DDBJ databases">
        <title>Friends and foes A comparative genomics studyof 23 Aspergillus species from section Flavi.</title>
        <authorList>
            <consortium name="DOE Joint Genome Institute"/>
            <person name="Kjaerbolling I."/>
            <person name="Vesth T."/>
            <person name="Frisvad J.C."/>
            <person name="Nybo J.L."/>
            <person name="Theobald S."/>
            <person name="Kildgaard S."/>
            <person name="Isbrandt T."/>
            <person name="Kuo A."/>
            <person name="Sato A."/>
            <person name="Lyhne E.K."/>
            <person name="Kogle M.E."/>
            <person name="Wiebenga A."/>
            <person name="Kun R.S."/>
            <person name="Lubbers R.J."/>
            <person name="Makela M.R."/>
            <person name="Barry K."/>
            <person name="Chovatia M."/>
            <person name="Clum A."/>
            <person name="Daum C."/>
            <person name="Haridas S."/>
            <person name="He G."/>
            <person name="LaButti K."/>
            <person name="Lipzen A."/>
            <person name="Mondo S."/>
            <person name="Riley R."/>
            <person name="Salamov A."/>
            <person name="Simmons B.A."/>
            <person name="Magnuson J.K."/>
            <person name="Henrissat B."/>
            <person name="Mortensen U.H."/>
            <person name="Larsen T.O."/>
            <person name="Devries R.P."/>
            <person name="Grigoriev I.V."/>
            <person name="Machida M."/>
            <person name="Baker S.E."/>
            <person name="Andersen M.R."/>
        </authorList>
    </citation>
    <scope>NUCLEOTIDE SEQUENCE [LARGE SCALE GENOMIC DNA]</scope>
    <source>
        <strain evidence="7">IBT 14317</strain>
    </source>
</reference>
<feature type="transmembrane region" description="Helical" evidence="6">
    <location>
        <begin position="121"/>
        <end position="140"/>
    </location>
</feature>
<dbReference type="PANTHER" id="PTHR11040:SF55">
    <property type="entry name" value="MEMBRANE ZINC ION TRANSPORTER, PUTATIVE (AFU_ORTHOLOGUE AFUA_6G00470)-RELATED"/>
    <property type="match status" value="1"/>
</dbReference>
<feature type="transmembrane region" description="Helical" evidence="6">
    <location>
        <begin position="480"/>
        <end position="500"/>
    </location>
</feature>
<feature type="transmembrane region" description="Helical" evidence="6">
    <location>
        <begin position="506"/>
        <end position="528"/>
    </location>
</feature>
<dbReference type="GO" id="GO:0005886">
    <property type="term" value="C:plasma membrane"/>
    <property type="evidence" value="ECO:0007669"/>
    <property type="project" value="TreeGrafter"/>
</dbReference>
<feature type="region of interest" description="Disordered" evidence="5">
    <location>
        <begin position="320"/>
        <end position="342"/>
    </location>
</feature>
<protein>
    <submittedName>
        <fullName evidence="7">ZIP zinc transporter-domain-containing protein</fullName>
    </submittedName>
</protein>
<name>A0A5N7CN31_PETAA</name>
<keyword evidence="4 6" id="KW-0472">Membrane</keyword>
<dbReference type="Pfam" id="PF02535">
    <property type="entry name" value="Zip"/>
    <property type="match status" value="1"/>
</dbReference>
<feature type="compositionally biased region" description="Polar residues" evidence="5">
    <location>
        <begin position="28"/>
        <end position="39"/>
    </location>
</feature>
<dbReference type="InterPro" id="IPR003689">
    <property type="entry name" value="ZIP"/>
</dbReference>
<accession>A0A5N7CN31</accession>
<gene>
    <name evidence="7" type="ORF">BDV23DRAFT_146126</name>
</gene>
<keyword evidence="2 6" id="KW-0812">Transmembrane</keyword>
<feature type="transmembrane region" description="Helical" evidence="6">
    <location>
        <begin position="221"/>
        <end position="245"/>
    </location>
</feature>
<sequence>MNCPSRTDDTLLHTEWNQNPPFLAPDLTTRQDLNGISNARENKDGTGNGCSPEQSVSCLDESGRETSPTIDPEKNKTGNNGASLTFKSGRPIDRVTSIQAGRPIGHGQNNRQYSLHTFKSWASWLLSVLFTSALISHESIGRYLQGSKASSPISSMAMEPIERDLPFEKRGTCAQGGVRGSDYNLPLHIGGLFIVLSVSTLACAFPVLAIWFPRLRIPSSFLFFVSHFGTGVLIATAFVHLLPTAFQSLNDPCLSKFWTTDYPEMPGAIALAGVFLVTVIEMVFSPARHCCRGGTRVSDPPPYLSGSIDKQSPIESVQIAGRSTGSNERERPAGLEPVPHLRDMGPLIGRSSSISRAINQMGEDPERICRISSAPEVPQYCQESKVEPVSEDVERSEDIITMSPDQKHRKEVMQVVLLEMGILFHSVFIGMSLSVSIGSEFVILLIAIVFHQTFEGLALGSRIAALNWPEKALQPWLMSLAYGCTTPIGQAIGLATHTLYSPDSEVGLLLVGTMNAISAGLLIFASLVELMSEDFLSDESWRVLRGKRRVYACIILFMGAFCMSLVGAWA</sequence>
<dbReference type="EMBL" id="ML735220">
    <property type="protein sequence ID" value="KAE8395088.1"/>
    <property type="molecule type" value="Genomic_DNA"/>
</dbReference>
<evidence type="ECO:0000313" key="7">
    <source>
        <dbReference type="EMBL" id="KAE8395088.1"/>
    </source>
</evidence>
<evidence type="ECO:0000256" key="3">
    <source>
        <dbReference type="ARBA" id="ARBA00022989"/>
    </source>
</evidence>
<feature type="transmembrane region" description="Helical" evidence="6">
    <location>
        <begin position="441"/>
        <end position="459"/>
    </location>
</feature>
<keyword evidence="3 6" id="KW-1133">Transmembrane helix</keyword>
<feature type="transmembrane region" description="Helical" evidence="6">
    <location>
        <begin position="415"/>
        <end position="435"/>
    </location>
</feature>
<evidence type="ECO:0000256" key="4">
    <source>
        <dbReference type="ARBA" id="ARBA00023136"/>
    </source>
</evidence>
<dbReference type="GO" id="GO:0005385">
    <property type="term" value="F:zinc ion transmembrane transporter activity"/>
    <property type="evidence" value="ECO:0007669"/>
    <property type="project" value="TreeGrafter"/>
</dbReference>
<proteinExistence type="predicted"/>
<evidence type="ECO:0000256" key="5">
    <source>
        <dbReference type="SAM" id="MobiDB-lite"/>
    </source>
</evidence>
<evidence type="ECO:0000256" key="1">
    <source>
        <dbReference type="ARBA" id="ARBA00004141"/>
    </source>
</evidence>
<dbReference type="AlphaFoldDB" id="A0A5N7CN31"/>
<organism evidence="7">
    <name type="scientific">Petromyces alliaceus</name>
    <name type="common">Aspergillus alliaceus</name>
    <dbReference type="NCBI Taxonomy" id="209559"/>
    <lineage>
        <taxon>Eukaryota</taxon>
        <taxon>Fungi</taxon>
        <taxon>Dikarya</taxon>
        <taxon>Ascomycota</taxon>
        <taxon>Pezizomycotina</taxon>
        <taxon>Eurotiomycetes</taxon>
        <taxon>Eurotiomycetidae</taxon>
        <taxon>Eurotiales</taxon>
        <taxon>Aspergillaceae</taxon>
        <taxon>Aspergillus</taxon>
        <taxon>Aspergillus subgen. Circumdati</taxon>
    </lineage>
</organism>
<feature type="transmembrane region" description="Helical" evidence="6">
    <location>
        <begin position="265"/>
        <end position="284"/>
    </location>
</feature>